<evidence type="ECO:0000256" key="1">
    <source>
        <dbReference type="ARBA" id="ARBA00023002"/>
    </source>
</evidence>
<dbReference type="Gene3D" id="3.40.50.720">
    <property type="entry name" value="NAD(P)-binding Rossmann-like Domain"/>
    <property type="match status" value="1"/>
</dbReference>
<dbReference type="InterPro" id="IPR055170">
    <property type="entry name" value="GFO_IDH_MocA-like_dom"/>
</dbReference>
<evidence type="ECO:0000259" key="3">
    <source>
        <dbReference type="Pfam" id="PF22725"/>
    </source>
</evidence>
<reference evidence="4 5" key="1">
    <citation type="submission" date="2023-03" db="EMBL/GenBank/DDBJ databases">
        <title>YIM 152171 draft genome.</title>
        <authorList>
            <person name="Yang Z."/>
        </authorList>
    </citation>
    <scope>NUCLEOTIDE SEQUENCE [LARGE SCALE GENOMIC DNA]</scope>
    <source>
        <strain evidence="4 5">YIM 152171</strain>
    </source>
</reference>
<dbReference type="SUPFAM" id="SSF51735">
    <property type="entry name" value="NAD(P)-binding Rossmann-fold domains"/>
    <property type="match status" value="1"/>
</dbReference>
<gene>
    <name evidence="4" type="ORF">PZ740_13385</name>
</gene>
<dbReference type="RefSeq" id="WP_327789793.1">
    <property type="nucleotide sequence ID" value="NZ_JARGEQ010000126.1"/>
</dbReference>
<comment type="caution">
    <text evidence="4">The sequence shown here is derived from an EMBL/GenBank/DDBJ whole genome shotgun (WGS) entry which is preliminary data.</text>
</comment>
<dbReference type="AlphaFoldDB" id="A0AAP3XST4"/>
<name>A0AAP3XST4_9PROT</name>
<dbReference type="Pfam" id="PF22725">
    <property type="entry name" value="GFO_IDH_MocA_C3"/>
    <property type="match status" value="1"/>
</dbReference>
<dbReference type="PANTHER" id="PTHR43818:SF11">
    <property type="entry name" value="BCDNA.GH03377"/>
    <property type="match status" value="1"/>
</dbReference>
<dbReference type="EMBL" id="JARGEQ010000126">
    <property type="protein sequence ID" value="MDF1587374.1"/>
    <property type="molecule type" value="Genomic_DNA"/>
</dbReference>
<dbReference type="GO" id="GO:0016491">
    <property type="term" value="F:oxidoreductase activity"/>
    <property type="evidence" value="ECO:0007669"/>
    <property type="project" value="UniProtKB-KW"/>
</dbReference>
<dbReference type="Pfam" id="PF01408">
    <property type="entry name" value="GFO_IDH_MocA"/>
    <property type="match status" value="1"/>
</dbReference>
<evidence type="ECO:0000313" key="5">
    <source>
        <dbReference type="Proteomes" id="UP001301140"/>
    </source>
</evidence>
<dbReference type="GO" id="GO:0000166">
    <property type="term" value="F:nucleotide binding"/>
    <property type="evidence" value="ECO:0007669"/>
    <property type="project" value="InterPro"/>
</dbReference>
<dbReference type="InterPro" id="IPR000683">
    <property type="entry name" value="Gfo/Idh/MocA-like_OxRdtase_N"/>
</dbReference>
<dbReference type="InterPro" id="IPR036291">
    <property type="entry name" value="NAD(P)-bd_dom_sf"/>
</dbReference>
<dbReference type="Proteomes" id="UP001301140">
    <property type="component" value="Unassembled WGS sequence"/>
</dbReference>
<sequence length="346" mass="38328">MSIRILQVGAGIRGRHWTQFVKEHPGTDCVALVEPVEANREQARAVLGETCRYFATLEEALEAVEADAALITSPDRLHAEHAMSCLEAGLTVMIEKPFTPTVAEAAAVLDKARQTGLQVLVAEQYRFWPAERTVRRLLEKGLIGRVDHATLVDRRAMPAGTEGPWMAELDHPQLQDIAVHHFDSLRMWFGRPTAISARTWNAPWSDYRSGSNTEATMTFGDVHVQYVGTLRSHRFGCSLWIEGEKGVIWTNRKYVAHRPAGSRWFRPVRNVKVPKGDEAPYPKGGTVSLLDSLCAAVREGRPAETHGADNIWSIAILEAGRIADKERREVAIAEVGDGAWVPKVSG</sequence>
<dbReference type="Gene3D" id="3.30.360.10">
    <property type="entry name" value="Dihydrodipicolinate Reductase, domain 2"/>
    <property type="match status" value="1"/>
</dbReference>
<dbReference type="InterPro" id="IPR050463">
    <property type="entry name" value="Gfo/Idh/MocA_oxidrdct_glycsds"/>
</dbReference>
<accession>A0AAP3XST4</accession>
<dbReference type="PANTHER" id="PTHR43818">
    <property type="entry name" value="BCDNA.GH03377"/>
    <property type="match status" value="1"/>
</dbReference>
<organism evidence="4 5">
    <name type="scientific">Marinimicrococcus flavescens</name>
    <dbReference type="NCBI Taxonomy" id="3031815"/>
    <lineage>
        <taxon>Bacteria</taxon>
        <taxon>Pseudomonadati</taxon>
        <taxon>Pseudomonadota</taxon>
        <taxon>Alphaproteobacteria</taxon>
        <taxon>Geminicoccales</taxon>
        <taxon>Geminicoccaceae</taxon>
        <taxon>Marinimicrococcus</taxon>
    </lineage>
</organism>
<proteinExistence type="predicted"/>
<keyword evidence="5" id="KW-1185">Reference proteome</keyword>
<keyword evidence="1" id="KW-0560">Oxidoreductase</keyword>
<evidence type="ECO:0000259" key="2">
    <source>
        <dbReference type="Pfam" id="PF01408"/>
    </source>
</evidence>
<evidence type="ECO:0000313" key="4">
    <source>
        <dbReference type="EMBL" id="MDF1587374.1"/>
    </source>
</evidence>
<feature type="domain" description="GFO/IDH/MocA-like oxidoreductase" evidence="3">
    <location>
        <begin position="132"/>
        <end position="248"/>
    </location>
</feature>
<feature type="domain" description="Gfo/Idh/MocA-like oxidoreductase N-terminal" evidence="2">
    <location>
        <begin position="3"/>
        <end position="122"/>
    </location>
</feature>
<dbReference type="SUPFAM" id="SSF55347">
    <property type="entry name" value="Glyceraldehyde-3-phosphate dehydrogenase-like, C-terminal domain"/>
    <property type="match status" value="1"/>
</dbReference>
<protein>
    <submittedName>
        <fullName evidence="4">Gfo/Idh/MocA family oxidoreductase</fullName>
    </submittedName>
</protein>